<dbReference type="NCBIfam" id="TIGR01730">
    <property type="entry name" value="RND_mfp"/>
    <property type="match status" value="1"/>
</dbReference>
<dbReference type="Gene3D" id="1.10.287.470">
    <property type="entry name" value="Helix hairpin bin"/>
    <property type="match status" value="1"/>
</dbReference>
<dbReference type="InterPro" id="IPR006143">
    <property type="entry name" value="RND_pump_MFP"/>
</dbReference>
<dbReference type="RefSeq" id="WP_285762293.1">
    <property type="nucleotide sequence ID" value="NZ_BSYJ01000001.1"/>
</dbReference>
<dbReference type="Gene3D" id="2.40.50.100">
    <property type="match status" value="1"/>
</dbReference>
<dbReference type="PANTHER" id="PTHR30469">
    <property type="entry name" value="MULTIDRUG RESISTANCE PROTEIN MDTA"/>
    <property type="match status" value="1"/>
</dbReference>
<dbReference type="InterPro" id="IPR058637">
    <property type="entry name" value="YknX-like_C"/>
</dbReference>
<keyword evidence="2" id="KW-0732">Signal</keyword>
<dbReference type="Gene3D" id="2.40.420.20">
    <property type="match status" value="1"/>
</dbReference>
<gene>
    <name evidence="4" type="ORF">MNKW57_00840</name>
</gene>
<reference evidence="4 5" key="1">
    <citation type="submission" date="2023-04" db="EMBL/GenBank/DDBJ databases">
        <title>Marinobulbifer ophiurae gen. nov., sp. Nov., isolate from tissue of brittle star Ophioplocus japonicus.</title>
        <authorList>
            <person name="Kawano K."/>
            <person name="Sawayama S."/>
            <person name="Nakagawa S."/>
        </authorList>
    </citation>
    <scope>NUCLEOTIDE SEQUENCE [LARGE SCALE GENOMIC DNA]</scope>
    <source>
        <strain evidence="4 5">NKW57</strain>
    </source>
</reference>
<dbReference type="SUPFAM" id="SSF111369">
    <property type="entry name" value="HlyD-like secretion proteins"/>
    <property type="match status" value="1"/>
</dbReference>
<evidence type="ECO:0000313" key="5">
    <source>
        <dbReference type="Proteomes" id="UP001224392"/>
    </source>
</evidence>
<dbReference type="PANTHER" id="PTHR30469:SF15">
    <property type="entry name" value="HLYD FAMILY OF SECRETION PROTEINS"/>
    <property type="match status" value="1"/>
</dbReference>
<name>A0ABQ6LUJ9_9GAMM</name>
<feature type="domain" description="YknX-like C-terminal permuted SH3-like" evidence="3">
    <location>
        <begin position="273"/>
        <end position="341"/>
    </location>
</feature>
<evidence type="ECO:0000256" key="1">
    <source>
        <dbReference type="ARBA" id="ARBA00009477"/>
    </source>
</evidence>
<accession>A0ABQ6LUJ9</accession>
<protein>
    <submittedName>
        <fullName evidence="4">Efflux RND transporter periplasmic adaptor subunit</fullName>
    </submittedName>
</protein>
<dbReference type="Pfam" id="PF25989">
    <property type="entry name" value="YknX_C"/>
    <property type="match status" value="1"/>
</dbReference>
<evidence type="ECO:0000256" key="2">
    <source>
        <dbReference type="SAM" id="SignalP"/>
    </source>
</evidence>
<dbReference type="Proteomes" id="UP001224392">
    <property type="component" value="Unassembled WGS sequence"/>
</dbReference>
<evidence type="ECO:0000259" key="3">
    <source>
        <dbReference type="Pfam" id="PF25989"/>
    </source>
</evidence>
<keyword evidence="5" id="KW-1185">Reference proteome</keyword>
<feature type="chain" id="PRO_5047482024" evidence="2">
    <location>
        <begin position="20"/>
        <end position="350"/>
    </location>
</feature>
<feature type="signal peptide" evidence="2">
    <location>
        <begin position="1"/>
        <end position="19"/>
    </location>
</feature>
<organism evidence="4 5">
    <name type="scientific">Biformimicrobium ophioploci</name>
    <dbReference type="NCBI Taxonomy" id="3036711"/>
    <lineage>
        <taxon>Bacteria</taxon>
        <taxon>Pseudomonadati</taxon>
        <taxon>Pseudomonadota</taxon>
        <taxon>Gammaproteobacteria</taxon>
        <taxon>Cellvibrionales</taxon>
        <taxon>Microbulbiferaceae</taxon>
        <taxon>Biformimicrobium</taxon>
    </lineage>
</organism>
<dbReference type="EMBL" id="BSYJ01000001">
    <property type="protein sequence ID" value="GMG85763.1"/>
    <property type="molecule type" value="Genomic_DNA"/>
</dbReference>
<proteinExistence type="inferred from homology"/>
<comment type="caution">
    <text evidence="4">The sequence shown here is derived from an EMBL/GenBank/DDBJ whole genome shotgun (WGS) entry which is preliminary data.</text>
</comment>
<evidence type="ECO:0000313" key="4">
    <source>
        <dbReference type="EMBL" id="GMG85763.1"/>
    </source>
</evidence>
<dbReference type="Gene3D" id="2.40.30.170">
    <property type="match status" value="1"/>
</dbReference>
<comment type="similarity">
    <text evidence="1">Belongs to the membrane fusion protein (MFP) (TC 8.A.1) family.</text>
</comment>
<sequence length="350" mass="37985">MKHFFSAALLLLVATAAMAQPGRPVAVAVEQVQVRLLSPSLWSPARVASRRDVRVASEINGLLRSVAEPGTRVARGELLAQLDDTYWQLQLRTDESRILQLKARLKYMDAQLERLQQLSETNSTSRSALEEQAANREAIAQDLASAEIARDRTRYELGKTRIVAPFDALVVSRERQAGEYVRTGEPLLRAIARDALEAEADVPLSAVPYLANDAVLTVRSGDQFVEAPVRQLVPATNPGSRTVKLLLSLPADSDWIFGAPIQVAVPTAAPREALVVPRDALVLRETGTFVFRVGAEGIAERIMVTAGGGESDWISVSGPLKDGDQVVVRGAERLLPGQKLKILPAPLNVN</sequence>